<dbReference type="SUPFAM" id="SSF56672">
    <property type="entry name" value="DNA/RNA polymerases"/>
    <property type="match status" value="2"/>
</dbReference>
<dbReference type="CDD" id="cd01650">
    <property type="entry name" value="RT_nLTR_like"/>
    <property type="match status" value="1"/>
</dbReference>
<proteinExistence type="predicted"/>
<evidence type="ECO:0000259" key="3">
    <source>
        <dbReference type="PROSITE" id="PS50879"/>
    </source>
</evidence>
<dbReference type="PROSITE" id="PS50878">
    <property type="entry name" value="RT_POL"/>
    <property type="match status" value="1"/>
</dbReference>
<dbReference type="Pfam" id="PF05380">
    <property type="entry name" value="Peptidase_A17"/>
    <property type="match status" value="2"/>
</dbReference>
<dbReference type="InterPro" id="IPR043502">
    <property type="entry name" value="DNA/RNA_pol_sf"/>
</dbReference>
<feature type="domain" description="RNase H type-1" evidence="3">
    <location>
        <begin position="1177"/>
        <end position="1305"/>
    </location>
</feature>
<name>A0ABY6KCU9_9ARAC</name>
<accession>A0ABY6KCU9</accession>
<dbReference type="Pfam" id="PF18701">
    <property type="entry name" value="DUF5641"/>
    <property type="match status" value="1"/>
</dbReference>
<dbReference type="PROSITE" id="PS50879">
    <property type="entry name" value="RNASE_H_1"/>
    <property type="match status" value="1"/>
</dbReference>
<dbReference type="InterPro" id="IPR040676">
    <property type="entry name" value="DUF5641"/>
</dbReference>
<dbReference type="Gene3D" id="3.30.420.10">
    <property type="entry name" value="Ribonuclease H-like superfamily/Ribonuclease H"/>
    <property type="match status" value="2"/>
</dbReference>
<dbReference type="InterPro" id="IPR002156">
    <property type="entry name" value="RNaseH_domain"/>
</dbReference>
<dbReference type="InterPro" id="IPR036397">
    <property type="entry name" value="RNaseH_sf"/>
</dbReference>
<protein>
    <submittedName>
        <fullName evidence="5">Uncharacterized protein</fullName>
    </submittedName>
</protein>
<dbReference type="InterPro" id="IPR000477">
    <property type="entry name" value="RT_dom"/>
</dbReference>
<dbReference type="PANTHER" id="PTHR47331">
    <property type="entry name" value="PHD-TYPE DOMAIN-CONTAINING PROTEIN"/>
    <property type="match status" value="1"/>
</dbReference>
<dbReference type="InterPro" id="IPR012337">
    <property type="entry name" value="RNaseH-like_sf"/>
</dbReference>
<dbReference type="CDD" id="cd09276">
    <property type="entry name" value="Rnase_HI_RT_non_LTR"/>
    <property type="match status" value="1"/>
</dbReference>
<dbReference type="SUPFAM" id="SSF53098">
    <property type="entry name" value="Ribonuclease H-like"/>
    <property type="match status" value="2"/>
</dbReference>
<dbReference type="Pfam" id="PF00075">
    <property type="entry name" value="RNase_H"/>
    <property type="match status" value="1"/>
</dbReference>
<sequence length="1316" mass="149485">MVIEYSTILQEWEREGLIERIEENRPQKKGHYLPHRPVFKAESRTTPLRPVFDASCRSYNGLSLNDYLEKGPNLLEKIPEILIRFREKVIGVLADIRKAFQMITVQLQDQDFLRFLWWDQTDPMKLTVFRHKRVVFGLNCSPFILGAVIDHHLNSVQGPAAEIAKTMARSFYMDNLVTSLSSQEEVQQFQNTAVNIMEMAKMDLREWEFNLPVSNSKEEKGTTTKVLGLVWDKVEDVLNCDVSIEKDLPRRLTKRIILSKIQQVFDPLGVYSPIFLPPKLLLQRSWELKIGWDSQLPEDMDREFRTWYSQIGLLSQIKIPRHIWFDQTNKNEIHVFCDASLRQPKRVTIPRLELLACVLGARLVKSISTALTNSCPVTLWTDSSTVMAWVLRFLDNARRIPTERGNLKVIELERAERTFPGKQAPKNGLKTIKSVEGLWRHNQKPIQTPGAALPTNRIGLGKPFEVTGVDLLGPLHLKGGSKVWVALFTCAVYRAIHLEIVRTLEANTFLLALKRFICRRGPPGKIYSDNGTNFSKTNELLKRLDWGEIERESSVKRIQWIFIPPSAPWWGGFWERLVRVVKSLLVRMLGFSKLNYVQLETALCEVESIINNRALSYISEDDQDLIPLTPQMFLQTNANNEFPELEKIRVNSFTRKYKILSKLNEELKQRFRKEYLGVLIQRAENKRELCIKEGDLVLIGQDNTKRILWPVGKIIKLYLGKDGVNRVARVKTSTGEWLRPVQRLFPLEISSEETPEKASGDKKPLTIKTRSGREVRKPIRSHISMTQLKHRLPTISVSTRGLKKKVSNFPPIRPHPQRNAISAHSDEPEFKPWEVLRAIHRCGKRKAPGPDGLGSKCLDLGGPSLQFLLAELFTKCLRMGHFPRQWKEGRLILLPKPSNSATSQLEKYRPITLMNTRAKVFERCILARLQRLADRHGWFFEDQYKTVLGTVNGRSAEDALASITQLIEERQAHWRKTLVISSDISKAFDTVWRQAIIQNLERLNCSESITCLEKSFLEDRTVSYSAWTATECTSSQLGTPQGSALSPFLWNIVARTIFTLPSIIDSRLISYADDFTLMTQLDGASAWGGRALSSEGIRQLRSLHWNFAKRVLRGGPCTPTVSAISITGSPPFDIIVRSRTAFLKEINEGNFESRPGPASSPYPPDRRQLSFSLNIEEITTPIIFTDGSKNEAGVGAAIVPSSEDQQPVLLRLHPDCTAFRAELLAIRWAVRLVKEGYSRNAITIASDCRSALSAICTSGPVRSTLLAKIILALNTNQNVNLCWVPGHCGIDGKERADSAAKNAAVLIFRAIIFHSA</sequence>
<gene>
    <name evidence="5" type="ORF">LAZ67_3002993</name>
</gene>
<dbReference type="EMBL" id="CP092865">
    <property type="protein sequence ID" value="UYV65055.1"/>
    <property type="molecule type" value="Genomic_DNA"/>
</dbReference>
<organism evidence="5 6">
    <name type="scientific">Cordylochernes scorpioides</name>
    <dbReference type="NCBI Taxonomy" id="51811"/>
    <lineage>
        <taxon>Eukaryota</taxon>
        <taxon>Metazoa</taxon>
        <taxon>Ecdysozoa</taxon>
        <taxon>Arthropoda</taxon>
        <taxon>Chelicerata</taxon>
        <taxon>Arachnida</taxon>
        <taxon>Pseudoscorpiones</taxon>
        <taxon>Cheliferoidea</taxon>
        <taxon>Chernetidae</taxon>
        <taxon>Cordylochernes</taxon>
    </lineage>
</organism>
<evidence type="ECO:0000313" key="5">
    <source>
        <dbReference type="EMBL" id="UYV65055.1"/>
    </source>
</evidence>
<dbReference type="Proteomes" id="UP001235939">
    <property type="component" value="Chromosome 03"/>
</dbReference>
<feature type="domain" description="Reverse transcriptase" evidence="2">
    <location>
        <begin position="875"/>
        <end position="1128"/>
    </location>
</feature>
<dbReference type="InterPro" id="IPR008042">
    <property type="entry name" value="Retrotrans_Pao"/>
</dbReference>
<reference evidence="5 6" key="1">
    <citation type="submission" date="2022-01" db="EMBL/GenBank/DDBJ databases">
        <title>A chromosomal length assembly of Cordylochernes scorpioides.</title>
        <authorList>
            <person name="Zeh D."/>
            <person name="Zeh J."/>
        </authorList>
    </citation>
    <scope>NUCLEOTIDE SEQUENCE [LARGE SCALE GENOMIC DNA]</scope>
    <source>
        <strain evidence="5">IN4F17</strain>
        <tissue evidence="5">Whole Body</tissue>
    </source>
</reference>
<evidence type="ECO:0000259" key="4">
    <source>
        <dbReference type="PROSITE" id="PS50994"/>
    </source>
</evidence>
<dbReference type="PANTHER" id="PTHR47331:SF1">
    <property type="entry name" value="GAG-LIKE PROTEIN"/>
    <property type="match status" value="1"/>
</dbReference>
<feature type="region of interest" description="Disordered" evidence="1">
    <location>
        <begin position="805"/>
        <end position="825"/>
    </location>
</feature>
<evidence type="ECO:0000259" key="2">
    <source>
        <dbReference type="PROSITE" id="PS50878"/>
    </source>
</evidence>
<evidence type="ECO:0000313" key="6">
    <source>
        <dbReference type="Proteomes" id="UP001235939"/>
    </source>
</evidence>
<dbReference type="Pfam" id="PF00078">
    <property type="entry name" value="RVT_1"/>
    <property type="match status" value="1"/>
</dbReference>
<evidence type="ECO:0000256" key="1">
    <source>
        <dbReference type="SAM" id="MobiDB-lite"/>
    </source>
</evidence>
<keyword evidence="6" id="KW-1185">Reference proteome</keyword>
<feature type="domain" description="Integrase catalytic" evidence="4">
    <location>
        <begin position="459"/>
        <end position="638"/>
    </location>
</feature>
<dbReference type="PROSITE" id="PS50994">
    <property type="entry name" value="INTEGRASE"/>
    <property type="match status" value="1"/>
</dbReference>
<dbReference type="InterPro" id="IPR001584">
    <property type="entry name" value="Integrase_cat-core"/>
</dbReference>